<keyword evidence="3" id="KW-0449">Lipoprotein</keyword>
<reference evidence="3 4" key="1">
    <citation type="submission" date="2023-07" db="EMBL/GenBank/DDBJ databases">
        <title>Genomic Encyclopedia of Type Strains, Phase IV (KMG-IV): sequencing the most valuable type-strain genomes for metagenomic binning, comparative biology and taxonomic classification.</title>
        <authorList>
            <person name="Goeker M."/>
        </authorList>
    </citation>
    <scope>NUCLEOTIDE SEQUENCE [LARGE SCALE GENOMIC DNA]</scope>
    <source>
        <strain evidence="3 4">DSM 17740</strain>
    </source>
</reference>
<evidence type="ECO:0000256" key="1">
    <source>
        <dbReference type="SAM" id="Phobius"/>
    </source>
</evidence>
<dbReference type="Pfam" id="PF03888">
    <property type="entry name" value="MucB_RseB"/>
    <property type="match status" value="1"/>
</dbReference>
<accession>A0ABU0CYB3</accession>
<dbReference type="EMBL" id="JAUSUQ010000034">
    <property type="protein sequence ID" value="MDQ0341124.1"/>
    <property type="molecule type" value="Genomic_DNA"/>
</dbReference>
<keyword evidence="1" id="KW-1133">Transmembrane helix</keyword>
<dbReference type="PANTHER" id="PTHR37507">
    <property type="entry name" value="SPORULATION PROTEIN YDCC"/>
    <property type="match status" value="1"/>
</dbReference>
<dbReference type="PROSITE" id="PS51257">
    <property type="entry name" value="PROKAR_LIPOPROTEIN"/>
    <property type="match status" value="1"/>
</dbReference>
<evidence type="ECO:0000313" key="4">
    <source>
        <dbReference type="Proteomes" id="UP001232445"/>
    </source>
</evidence>
<dbReference type="Gene3D" id="2.50.20.10">
    <property type="entry name" value="Lipoprotein localisation LolA/LolB/LppX"/>
    <property type="match status" value="1"/>
</dbReference>
<evidence type="ECO:0000259" key="2">
    <source>
        <dbReference type="Pfam" id="PF03888"/>
    </source>
</evidence>
<evidence type="ECO:0000313" key="3">
    <source>
        <dbReference type="EMBL" id="MDQ0341124.1"/>
    </source>
</evidence>
<keyword evidence="4" id="KW-1185">Reference proteome</keyword>
<organism evidence="3 4">
    <name type="scientific">Caldalkalibacillus uzonensis</name>
    <dbReference type="NCBI Taxonomy" id="353224"/>
    <lineage>
        <taxon>Bacteria</taxon>
        <taxon>Bacillati</taxon>
        <taxon>Bacillota</taxon>
        <taxon>Bacilli</taxon>
        <taxon>Bacillales</taxon>
        <taxon>Bacillaceae</taxon>
        <taxon>Caldalkalibacillus</taxon>
    </lineage>
</organism>
<feature type="transmembrane region" description="Helical" evidence="1">
    <location>
        <begin position="12"/>
        <end position="33"/>
    </location>
</feature>
<proteinExistence type="predicted"/>
<protein>
    <submittedName>
        <fullName evidence="3">Outer membrane lipoprotein-sorting protein</fullName>
    </submittedName>
</protein>
<dbReference type="SUPFAM" id="SSF89392">
    <property type="entry name" value="Prokaryotic lipoproteins and lipoprotein localization factors"/>
    <property type="match status" value="1"/>
</dbReference>
<dbReference type="Proteomes" id="UP001232445">
    <property type="component" value="Unassembled WGS sequence"/>
</dbReference>
<keyword evidence="1" id="KW-0472">Membrane</keyword>
<dbReference type="PANTHER" id="PTHR37507:SF2">
    <property type="entry name" value="SPORULATION PROTEIN YDCC"/>
    <property type="match status" value="1"/>
</dbReference>
<dbReference type="InterPro" id="IPR029046">
    <property type="entry name" value="LolA/LolB/LppX"/>
</dbReference>
<comment type="caution">
    <text evidence="3">The sequence shown here is derived from an EMBL/GenBank/DDBJ whole genome shotgun (WGS) entry which is preliminary data.</text>
</comment>
<keyword evidence="1" id="KW-0812">Transmembrane</keyword>
<gene>
    <name evidence="3" type="ORF">J2S00_003968</name>
</gene>
<dbReference type="InterPro" id="IPR052944">
    <property type="entry name" value="Sporulation_related"/>
</dbReference>
<feature type="domain" description="MucB/RseB N-terminal" evidence="2">
    <location>
        <begin position="68"/>
        <end position="224"/>
    </location>
</feature>
<name>A0ABU0CYB3_9BACI</name>
<dbReference type="InterPro" id="IPR033434">
    <property type="entry name" value="MucB/RseB_N"/>
</dbReference>
<sequence>MSFTTEKKVKAVKLIKIVGIMSMIGVIAIGLMGCSSEGNQFLPEQVLKNALESASELGDYYAEAEMKIYEKDTILEHMLVKEWVSEDGKRRTEIESQDGSETSIAVNDGERLISYQPEKKQAFVIEDPELLSFNQVSPKQQAEQLLKMIQDTHDVALGGEEEIAGRSTYHVSARAQETTSLFGDQELWIDKENWLVLKMISISGDMKTELVYTKVEFNPEIPAETFTLELPDDVHILNLDEMNKTREVTLAEAAENIGHPFLHFPETDGLTIARVELLELKGELDRTEVNVDYHQDGLPYLTLTVFQSPQDEGEPEMFPGEEAVTIRGQEGTYMEMNDFRSLYWQENGLNYSIILVDPHLTVKDLKVLADKMTPVK</sequence>